<proteinExistence type="predicted"/>
<dbReference type="Proteomes" id="UP000076796">
    <property type="component" value="Unassembled WGS sequence"/>
</dbReference>
<name>A0A163DXA6_9BACL</name>
<evidence type="ECO:0000313" key="2">
    <source>
        <dbReference type="Proteomes" id="UP000076796"/>
    </source>
</evidence>
<comment type="caution">
    <text evidence="1">The sequence shown here is derived from an EMBL/GenBank/DDBJ whole genome shotgun (WGS) entry which is preliminary data.</text>
</comment>
<dbReference type="STRING" id="59843.A3958_24215"/>
<sequence length="570" mass="64585">MITHFAGLKLKTLSIQGVKQFYHGLLHFPITRENEVEIEFQPTPDFSLVFEEVFEPLSPVHIAFEVSYSRFNSTIQQLAEQLPLLQWPDGEVVEWFDSGVNAYFKDGDGNLLEFIAHHDLKEGVLTPNGPYGVLYLREVGLPVEDPVAARLWMKRTLGLTIAKDSEQFAFVIGGTAHAVVVSTKRKWIPIAMYALAPSLDLTYGVTDDRFLDRVRSSLDRRIIVSDNENGLQFRMYGYNIRLKKTSLPKDIASRLNLPDTSEGKGDDMDISDQYLEDGLTALSRGGEVGWFEGHVGGAYLAAYYMQKEHNLPQDVRQGLAANCRHLRSQHEDWFEPYPSELAKPELMDQLVEGLLPNLTNLSTSRHGVTLGVLGLKALRDRPDLLTPSIVRGLLKLMEDAAHEHKLARYYGIEDYTRQSLPELSFNDIPPYQDASDLASRALSELQLVLPDQHYEGKYYFFAGELEHGITHAHALIELERLGYTQLARLGQGNHQRQTILNRLRPQELAHQEIKVSDEASIMDSSYWSGLYEDPHAIKVPYAALALLQYVPQGRRVELERDVCKLLSLMK</sequence>
<keyword evidence="2" id="KW-1185">Reference proteome</keyword>
<evidence type="ECO:0000313" key="1">
    <source>
        <dbReference type="EMBL" id="KZS43481.1"/>
    </source>
</evidence>
<dbReference type="InterPro" id="IPR029068">
    <property type="entry name" value="Glyas_Bleomycin-R_OHBP_Dase"/>
</dbReference>
<accession>A0A163DXA6</accession>
<organism evidence="1 2">
    <name type="scientific">Paenibacillus glucanolyticus</name>
    <dbReference type="NCBI Taxonomy" id="59843"/>
    <lineage>
        <taxon>Bacteria</taxon>
        <taxon>Bacillati</taxon>
        <taxon>Bacillota</taxon>
        <taxon>Bacilli</taxon>
        <taxon>Bacillales</taxon>
        <taxon>Paenibacillaceae</taxon>
        <taxon>Paenibacillus</taxon>
    </lineage>
</organism>
<dbReference type="CDD" id="cd06587">
    <property type="entry name" value="VOC"/>
    <property type="match status" value="1"/>
</dbReference>
<gene>
    <name evidence="1" type="ORF">AWU65_25600</name>
</gene>
<dbReference type="RefSeq" id="WP_082834414.1">
    <property type="nucleotide sequence ID" value="NZ_LWMH01000002.1"/>
</dbReference>
<reference evidence="1" key="1">
    <citation type="journal article" date="2016" name="Genome Announc.">
        <title>Draft genomes of two strains of Paenibacillus glucanolyticus with capability to degrade lignocellulose.</title>
        <authorList>
            <person name="Mathews S.L."/>
            <person name="Pawlak J."/>
            <person name="Grunden A.M."/>
        </authorList>
    </citation>
    <scope>NUCLEOTIDE SEQUENCE [LARGE SCALE GENOMIC DNA]</scope>
    <source>
        <strain evidence="1">SLM1</strain>
    </source>
</reference>
<dbReference type="Gene3D" id="3.10.180.10">
    <property type="entry name" value="2,3-Dihydroxybiphenyl 1,2-Dioxygenase, domain 1"/>
    <property type="match status" value="1"/>
</dbReference>
<evidence type="ECO:0008006" key="3">
    <source>
        <dbReference type="Google" id="ProtNLM"/>
    </source>
</evidence>
<dbReference type="OrthoDB" id="2380125at2"/>
<dbReference type="AlphaFoldDB" id="A0A163DXA6"/>
<dbReference type="SUPFAM" id="SSF54593">
    <property type="entry name" value="Glyoxalase/Bleomycin resistance protein/Dihydroxybiphenyl dioxygenase"/>
    <property type="match status" value="1"/>
</dbReference>
<protein>
    <recommendedName>
        <fullName evidence="3">VOC domain-containing protein</fullName>
    </recommendedName>
</protein>
<dbReference type="EMBL" id="LWMH01000002">
    <property type="protein sequence ID" value="KZS43481.1"/>
    <property type="molecule type" value="Genomic_DNA"/>
</dbReference>